<keyword evidence="4" id="KW-1185">Reference proteome</keyword>
<evidence type="ECO:0000313" key="3">
    <source>
        <dbReference type="EMBL" id="KAK4182789.1"/>
    </source>
</evidence>
<dbReference type="Pfam" id="PF20150">
    <property type="entry name" value="2EXR"/>
    <property type="match status" value="1"/>
</dbReference>
<dbReference type="AlphaFoldDB" id="A0AAN6WJ74"/>
<feature type="compositionally biased region" description="Low complexity" evidence="1">
    <location>
        <begin position="8"/>
        <end position="23"/>
    </location>
</feature>
<feature type="region of interest" description="Disordered" evidence="1">
    <location>
        <begin position="1"/>
        <end position="23"/>
    </location>
</feature>
<dbReference type="EMBL" id="MU864611">
    <property type="protein sequence ID" value="KAK4182789.1"/>
    <property type="molecule type" value="Genomic_DNA"/>
</dbReference>
<evidence type="ECO:0000259" key="2">
    <source>
        <dbReference type="Pfam" id="PF20150"/>
    </source>
</evidence>
<name>A0AAN6WJ74_9PEZI</name>
<evidence type="ECO:0000313" key="4">
    <source>
        <dbReference type="Proteomes" id="UP001302126"/>
    </source>
</evidence>
<dbReference type="Proteomes" id="UP001302126">
    <property type="component" value="Unassembled WGS sequence"/>
</dbReference>
<feature type="domain" description="2EXR" evidence="2">
    <location>
        <begin position="66"/>
        <end position="149"/>
    </location>
</feature>
<sequence length="439" mass="49646">MTGHHTVESPAESSSDAAARAAAETISTEVDNALTPLFSALSLEAEIETPADVSGVAQPPPGSWDRFPLEIREAIWQYVVEDSVVHRVVNISVEWLPNPSPVVQTSSVFGVIGRFRVTNEDWLRQHDVLYPLMTTCFEFRRFAQRYIKRNPRVASWSPPTRSFTRQWRTAADARVRGTDTEIWVIWDLLVHQLHINPDTDYILINGLDTRDTAVPALAALAQPSTSYPPVAFPGNPYTADPPLTPVSMVDMPLLQFDLQIEDNLSATLWNWAPTNRRSFQFTHDQRIFLDAFANIMFPTTRGLMQNLGMFPYCVLIQPPWDEFLPVHRTITAGVGDLWHGPNIQLADLQISPAFQEFAAGRVEDLTARGRAWEGLRVREGRQAAMMRYILWQWVGELHEQHNRRAPGADPFEIRPVVPVQIPVIIYARIQPAEVETEDA</sequence>
<organism evidence="3 4">
    <name type="scientific">Podospora australis</name>
    <dbReference type="NCBI Taxonomy" id="1536484"/>
    <lineage>
        <taxon>Eukaryota</taxon>
        <taxon>Fungi</taxon>
        <taxon>Dikarya</taxon>
        <taxon>Ascomycota</taxon>
        <taxon>Pezizomycotina</taxon>
        <taxon>Sordariomycetes</taxon>
        <taxon>Sordariomycetidae</taxon>
        <taxon>Sordariales</taxon>
        <taxon>Podosporaceae</taxon>
        <taxon>Podospora</taxon>
    </lineage>
</organism>
<reference evidence="3" key="2">
    <citation type="submission" date="2023-05" db="EMBL/GenBank/DDBJ databases">
        <authorList>
            <consortium name="Lawrence Berkeley National Laboratory"/>
            <person name="Steindorff A."/>
            <person name="Hensen N."/>
            <person name="Bonometti L."/>
            <person name="Westerberg I."/>
            <person name="Brannstrom I.O."/>
            <person name="Guillou S."/>
            <person name="Cros-Aarteil S."/>
            <person name="Calhoun S."/>
            <person name="Haridas S."/>
            <person name="Kuo A."/>
            <person name="Mondo S."/>
            <person name="Pangilinan J."/>
            <person name="Riley R."/>
            <person name="Labutti K."/>
            <person name="Andreopoulos B."/>
            <person name="Lipzen A."/>
            <person name="Chen C."/>
            <person name="Yanf M."/>
            <person name="Daum C."/>
            <person name="Ng V."/>
            <person name="Clum A."/>
            <person name="Ohm R."/>
            <person name="Martin F."/>
            <person name="Silar P."/>
            <person name="Natvig D."/>
            <person name="Lalanne C."/>
            <person name="Gautier V."/>
            <person name="Ament-Velasquez S.L."/>
            <person name="Kruys A."/>
            <person name="Hutchinson M.I."/>
            <person name="Powell A.J."/>
            <person name="Barry K."/>
            <person name="Miller A.N."/>
            <person name="Grigoriev I.V."/>
            <person name="Debuchy R."/>
            <person name="Gladieux P."/>
            <person name="Thoren M.H."/>
            <person name="Johannesson H."/>
        </authorList>
    </citation>
    <scope>NUCLEOTIDE SEQUENCE</scope>
    <source>
        <strain evidence="3">PSN309</strain>
    </source>
</reference>
<reference evidence="3" key="1">
    <citation type="journal article" date="2023" name="Mol. Phylogenet. Evol.">
        <title>Genome-scale phylogeny and comparative genomics of the fungal order Sordariales.</title>
        <authorList>
            <person name="Hensen N."/>
            <person name="Bonometti L."/>
            <person name="Westerberg I."/>
            <person name="Brannstrom I.O."/>
            <person name="Guillou S."/>
            <person name="Cros-Aarteil S."/>
            <person name="Calhoun S."/>
            <person name="Haridas S."/>
            <person name="Kuo A."/>
            <person name="Mondo S."/>
            <person name="Pangilinan J."/>
            <person name="Riley R."/>
            <person name="LaButti K."/>
            <person name="Andreopoulos B."/>
            <person name="Lipzen A."/>
            <person name="Chen C."/>
            <person name="Yan M."/>
            <person name="Daum C."/>
            <person name="Ng V."/>
            <person name="Clum A."/>
            <person name="Steindorff A."/>
            <person name="Ohm R.A."/>
            <person name="Martin F."/>
            <person name="Silar P."/>
            <person name="Natvig D.O."/>
            <person name="Lalanne C."/>
            <person name="Gautier V."/>
            <person name="Ament-Velasquez S.L."/>
            <person name="Kruys A."/>
            <person name="Hutchinson M.I."/>
            <person name="Powell A.J."/>
            <person name="Barry K."/>
            <person name="Miller A.N."/>
            <person name="Grigoriev I.V."/>
            <person name="Debuchy R."/>
            <person name="Gladieux P."/>
            <person name="Hiltunen Thoren M."/>
            <person name="Johannesson H."/>
        </authorList>
    </citation>
    <scope>NUCLEOTIDE SEQUENCE</scope>
    <source>
        <strain evidence="3">PSN309</strain>
    </source>
</reference>
<accession>A0AAN6WJ74</accession>
<gene>
    <name evidence="3" type="ORF">QBC35DRAFT_478761</name>
</gene>
<evidence type="ECO:0000256" key="1">
    <source>
        <dbReference type="SAM" id="MobiDB-lite"/>
    </source>
</evidence>
<protein>
    <recommendedName>
        <fullName evidence="2">2EXR domain-containing protein</fullName>
    </recommendedName>
</protein>
<proteinExistence type="predicted"/>
<comment type="caution">
    <text evidence="3">The sequence shown here is derived from an EMBL/GenBank/DDBJ whole genome shotgun (WGS) entry which is preliminary data.</text>
</comment>
<dbReference type="InterPro" id="IPR045518">
    <property type="entry name" value="2EXR"/>
</dbReference>